<protein>
    <submittedName>
        <fullName evidence="8">NCS2 family permease</fullName>
    </submittedName>
</protein>
<organism evidence="8 9">
    <name type="scientific">Halomarina oriensis</name>
    <dbReference type="NCBI Taxonomy" id="671145"/>
    <lineage>
        <taxon>Archaea</taxon>
        <taxon>Methanobacteriati</taxon>
        <taxon>Methanobacteriota</taxon>
        <taxon>Stenosarchaea group</taxon>
        <taxon>Halobacteria</taxon>
        <taxon>Halobacteriales</taxon>
        <taxon>Natronomonadaceae</taxon>
        <taxon>Halomarina</taxon>
    </lineage>
</organism>
<keyword evidence="6 7" id="KW-0472">Membrane</keyword>
<accession>A0A6B0GT38</accession>
<dbReference type="PANTHER" id="PTHR43337">
    <property type="entry name" value="XANTHINE/URACIL PERMEASE C887.17-RELATED"/>
    <property type="match status" value="1"/>
</dbReference>
<evidence type="ECO:0000313" key="8">
    <source>
        <dbReference type="EMBL" id="MWG34868.1"/>
    </source>
</evidence>
<comment type="similarity">
    <text evidence="2">Belongs to the nucleobase:cation symporter-2 (NCS2) (TC 2.A.40) family. Azg-like subfamily.</text>
</comment>
<keyword evidence="3" id="KW-0813">Transport</keyword>
<dbReference type="AlphaFoldDB" id="A0A6B0GT38"/>
<comment type="caution">
    <text evidence="8">The sequence shown here is derived from an EMBL/GenBank/DDBJ whole genome shotgun (WGS) entry which is preliminary data.</text>
</comment>
<dbReference type="GO" id="GO:0012505">
    <property type="term" value="C:endomembrane system"/>
    <property type="evidence" value="ECO:0007669"/>
    <property type="project" value="UniProtKB-SubCell"/>
</dbReference>
<feature type="transmembrane region" description="Helical" evidence="7">
    <location>
        <begin position="476"/>
        <end position="498"/>
    </location>
</feature>
<dbReference type="InterPro" id="IPR006043">
    <property type="entry name" value="NCS2"/>
</dbReference>
<feature type="transmembrane region" description="Helical" evidence="7">
    <location>
        <begin position="192"/>
        <end position="212"/>
    </location>
</feature>
<evidence type="ECO:0000256" key="4">
    <source>
        <dbReference type="ARBA" id="ARBA00022692"/>
    </source>
</evidence>
<dbReference type="PANTHER" id="PTHR43337:SF1">
    <property type="entry name" value="XANTHINE_URACIL PERMEASE C887.17-RELATED"/>
    <property type="match status" value="1"/>
</dbReference>
<reference evidence="8 9" key="1">
    <citation type="submission" date="2019-12" db="EMBL/GenBank/DDBJ databases">
        <title>Halocatena pleomorpha gen. nov. sp. nov., an extremely halophilic archaeon of family Halobacteriaceae isolated from saltpan soil.</title>
        <authorList>
            <person name="Pal Y."/>
            <person name="Verma A."/>
            <person name="Krishnamurthi S."/>
            <person name="Kumar P."/>
        </authorList>
    </citation>
    <scope>NUCLEOTIDE SEQUENCE [LARGE SCALE GENOMIC DNA]</scope>
    <source>
        <strain evidence="8 9">JCM 16495</strain>
    </source>
</reference>
<feature type="transmembrane region" description="Helical" evidence="7">
    <location>
        <begin position="434"/>
        <end position="456"/>
    </location>
</feature>
<feature type="transmembrane region" description="Helical" evidence="7">
    <location>
        <begin position="284"/>
        <end position="310"/>
    </location>
</feature>
<evidence type="ECO:0000256" key="3">
    <source>
        <dbReference type="ARBA" id="ARBA00022448"/>
    </source>
</evidence>
<keyword evidence="4 7" id="KW-0812">Transmembrane</keyword>
<feature type="transmembrane region" description="Helical" evidence="7">
    <location>
        <begin position="72"/>
        <end position="93"/>
    </location>
</feature>
<dbReference type="RefSeq" id="WP_158204504.1">
    <property type="nucleotide sequence ID" value="NZ_WSZK01000015.1"/>
</dbReference>
<evidence type="ECO:0000256" key="6">
    <source>
        <dbReference type="ARBA" id="ARBA00023136"/>
    </source>
</evidence>
<evidence type="ECO:0000313" key="9">
    <source>
        <dbReference type="Proteomes" id="UP000451471"/>
    </source>
</evidence>
<feature type="transmembrane region" description="Helical" evidence="7">
    <location>
        <begin position="35"/>
        <end position="60"/>
    </location>
</feature>
<feature type="transmembrane region" description="Helical" evidence="7">
    <location>
        <begin position="100"/>
        <end position="118"/>
    </location>
</feature>
<name>A0A6B0GT38_9EURY</name>
<proteinExistence type="inferred from homology"/>
<sequence length="500" mass="51250">MGPADTQTDESSNESGGVRGFFEFDRYGTDLGTEVTAGVTTFLTMSYIVFLNPAILGPAITVPGMSDGAVRSMLAVVTILSAVVATTVMALYANRPFGQAPGLGLNAFFAFTVVLGLGVAWQTALAAVVVEGVVFVLLTAVGARKFIIEAFPEPVKFSVGAGIGAFLALIGLEEMGIVVNDDTTLVTLGNVASDPIAIVSIVGLFLTLALYARGIRGSIVIGILGTTVLGSLVTMAGLVSTGTVAPSFVVPLRLGLDPLVVSGGFDWAALQSQLFGAQYDISPLAGAFVTGLSGVEPFSFALIVFTFFFVDFFDTAGTLTGVGQAAGFLDEDGDLPEIEKPLMADAVGTTVGGMLGTSTVTTFIESATGVEEGGRTGMTALVVALLFLVSLAFVPLATAIPLYASHIALVVIAVVMLGNIAAVDWDDITHAVPAGLTILVMPFTFNIGYGIAAGIVSYPLVKVAVGEWEDVRPTQVALALAFVVYFVVATGGVLDAAVGS</sequence>
<dbReference type="InterPro" id="IPR045018">
    <property type="entry name" value="Azg-like"/>
</dbReference>
<dbReference type="Proteomes" id="UP000451471">
    <property type="component" value="Unassembled WGS sequence"/>
</dbReference>
<dbReference type="GO" id="GO:0005345">
    <property type="term" value="F:purine nucleobase transmembrane transporter activity"/>
    <property type="evidence" value="ECO:0007669"/>
    <property type="project" value="TreeGrafter"/>
</dbReference>
<feature type="transmembrane region" description="Helical" evidence="7">
    <location>
        <begin position="155"/>
        <end position="172"/>
    </location>
</feature>
<evidence type="ECO:0000256" key="7">
    <source>
        <dbReference type="SAM" id="Phobius"/>
    </source>
</evidence>
<comment type="subcellular location">
    <subcellularLocation>
        <location evidence="1">Endomembrane system</location>
        <topology evidence="1">Multi-pass membrane protein</topology>
    </subcellularLocation>
</comment>
<feature type="transmembrane region" description="Helical" evidence="7">
    <location>
        <begin position="378"/>
        <end position="397"/>
    </location>
</feature>
<feature type="transmembrane region" description="Helical" evidence="7">
    <location>
        <begin position="219"/>
        <end position="239"/>
    </location>
</feature>
<dbReference type="GO" id="GO:0005886">
    <property type="term" value="C:plasma membrane"/>
    <property type="evidence" value="ECO:0007669"/>
    <property type="project" value="TreeGrafter"/>
</dbReference>
<evidence type="ECO:0000256" key="1">
    <source>
        <dbReference type="ARBA" id="ARBA00004127"/>
    </source>
</evidence>
<keyword evidence="9" id="KW-1185">Reference proteome</keyword>
<evidence type="ECO:0000256" key="2">
    <source>
        <dbReference type="ARBA" id="ARBA00005697"/>
    </source>
</evidence>
<feature type="transmembrane region" description="Helical" evidence="7">
    <location>
        <begin position="403"/>
        <end position="422"/>
    </location>
</feature>
<dbReference type="OrthoDB" id="27788at2157"/>
<dbReference type="EMBL" id="WSZK01000015">
    <property type="protein sequence ID" value="MWG34868.1"/>
    <property type="molecule type" value="Genomic_DNA"/>
</dbReference>
<dbReference type="Pfam" id="PF00860">
    <property type="entry name" value="Xan_ur_permease"/>
    <property type="match status" value="1"/>
</dbReference>
<gene>
    <name evidence="8" type="ORF">GQS65_10250</name>
</gene>
<evidence type="ECO:0000256" key="5">
    <source>
        <dbReference type="ARBA" id="ARBA00022989"/>
    </source>
</evidence>
<keyword evidence="5 7" id="KW-1133">Transmembrane helix</keyword>